<dbReference type="Proteomes" id="UP000477722">
    <property type="component" value="Unassembled WGS sequence"/>
</dbReference>
<reference evidence="1 2" key="1">
    <citation type="submission" date="2020-02" db="EMBL/GenBank/DDBJ databases">
        <title>Whole-genome analyses of novel actinobacteria.</title>
        <authorList>
            <person name="Sahin N."/>
            <person name="Tatar D."/>
        </authorList>
    </citation>
    <scope>NUCLEOTIDE SEQUENCE [LARGE SCALE GENOMIC DNA]</scope>
    <source>
        <strain evidence="1 2">SB3404</strain>
    </source>
</reference>
<dbReference type="EMBL" id="JAAKZZ010000157">
    <property type="protein sequence ID" value="NGO69976.1"/>
    <property type="molecule type" value="Genomic_DNA"/>
</dbReference>
<sequence length="63" mass="6769">MATCKECGARKRRWPRSCSRCRSESGGAEVAGEAADLAVSVGVLGWITRGVMSVVRLVIRAFN</sequence>
<proteinExistence type="predicted"/>
<dbReference type="AlphaFoldDB" id="A0A6G4WXG0"/>
<evidence type="ECO:0000313" key="1">
    <source>
        <dbReference type="EMBL" id="NGO69976.1"/>
    </source>
</evidence>
<name>A0A6G4WXG0_9ACTN</name>
<protein>
    <submittedName>
        <fullName evidence="1">Uncharacterized protein</fullName>
    </submittedName>
</protein>
<gene>
    <name evidence="1" type="ORF">G5C65_16745</name>
</gene>
<evidence type="ECO:0000313" key="2">
    <source>
        <dbReference type="Proteomes" id="UP000477722"/>
    </source>
</evidence>
<keyword evidence="2" id="KW-1185">Reference proteome</keyword>
<comment type="caution">
    <text evidence="1">The sequence shown here is derived from an EMBL/GenBank/DDBJ whole genome shotgun (WGS) entry which is preliminary data.</text>
</comment>
<organism evidence="1 2">
    <name type="scientific">Streptomyces boncukensis</name>
    <dbReference type="NCBI Taxonomy" id="2711219"/>
    <lineage>
        <taxon>Bacteria</taxon>
        <taxon>Bacillati</taxon>
        <taxon>Actinomycetota</taxon>
        <taxon>Actinomycetes</taxon>
        <taxon>Kitasatosporales</taxon>
        <taxon>Streptomycetaceae</taxon>
        <taxon>Streptomyces</taxon>
    </lineage>
</organism>
<accession>A0A6G4WXG0</accession>